<dbReference type="GO" id="GO:0019843">
    <property type="term" value="F:rRNA binding"/>
    <property type="evidence" value="ECO:0007669"/>
    <property type="project" value="UniProtKB-KW"/>
</dbReference>
<gene>
    <name evidence="8" type="primary">rps4</name>
    <name evidence="8" type="ORF">PsulMt_p006</name>
</gene>
<keyword evidence="2 6" id="KW-0699">rRNA-binding</keyword>
<keyword evidence="8" id="KW-0496">Mitochondrion</keyword>
<evidence type="ECO:0000256" key="5">
    <source>
        <dbReference type="ARBA" id="ARBA00023274"/>
    </source>
</evidence>
<dbReference type="SUPFAM" id="SSF55174">
    <property type="entry name" value="Alpha-L RNA-binding motif"/>
    <property type="match status" value="1"/>
</dbReference>
<dbReference type="PANTHER" id="PTHR11831">
    <property type="entry name" value="30S 40S RIBOSOMAL PROTEIN"/>
    <property type="match status" value="1"/>
</dbReference>
<dbReference type="InterPro" id="IPR036986">
    <property type="entry name" value="S4_RNA-bd_sf"/>
</dbReference>
<dbReference type="AlphaFoldDB" id="A0A2P1G8A2"/>
<dbReference type="Pfam" id="PF01479">
    <property type="entry name" value="S4"/>
    <property type="match status" value="1"/>
</dbReference>
<comment type="similarity">
    <text evidence="1">Belongs to the universal ribosomal protein uS4 family.</text>
</comment>
<dbReference type="InterPro" id="IPR022801">
    <property type="entry name" value="Ribosomal_uS4"/>
</dbReference>
<keyword evidence="3 6" id="KW-0694">RNA-binding</keyword>
<evidence type="ECO:0000256" key="3">
    <source>
        <dbReference type="ARBA" id="ARBA00022884"/>
    </source>
</evidence>
<dbReference type="PANTHER" id="PTHR11831:SF4">
    <property type="entry name" value="SMALL RIBOSOMAL SUBUNIT PROTEIN US4M"/>
    <property type="match status" value="1"/>
</dbReference>
<dbReference type="RefSeq" id="YP_009476689.1">
    <property type="nucleotide sequence ID" value="NC_037453.1"/>
</dbReference>
<evidence type="ECO:0000313" key="8">
    <source>
        <dbReference type="EMBL" id="AVM81182.1"/>
    </source>
</evidence>
<dbReference type="PROSITE" id="PS00632">
    <property type="entry name" value="RIBOSOMAL_S4"/>
    <property type="match status" value="1"/>
</dbReference>
<dbReference type="EMBL" id="MG680945">
    <property type="protein sequence ID" value="AVM81182.1"/>
    <property type="molecule type" value="Genomic_DNA"/>
</dbReference>
<dbReference type="InterPro" id="IPR018079">
    <property type="entry name" value="Ribosomal_uS4_CS"/>
</dbReference>
<evidence type="ECO:0000259" key="7">
    <source>
        <dbReference type="SMART" id="SM00363"/>
    </source>
</evidence>
<evidence type="ECO:0000256" key="2">
    <source>
        <dbReference type="ARBA" id="ARBA00022730"/>
    </source>
</evidence>
<proteinExistence type="inferred from homology"/>
<dbReference type="GeneID" id="36493127"/>
<evidence type="ECO:0000256" key="4">
    <source>
        <dbReference type="ARBA" id="ARBA00022980"/>
    </source>
</evidence>
<evidence type="ECO:0000256" key="1">
    <source>
        <dbReference type="ARBA" id="ARBA00007465"/>
    </source>
</evidence>
<evidence type="ECO:0000256" key="6">
    <source>
        <dbReference type="PROSITE-ProRule" id="PRU00182"/>
    </source>
</evidence>
<dbReference type="Gene3D" id="3.10.290.10">
    <property type="entry name" value="RNA-binding S4 domain"/>
    <property type="match status" value="1"/>
</dbReference>
<sequence length="206" mass="24480">MTKRLTAKFSVCKKLKKKYKNVWGLNKGDSLRSTHYTQKKRKGLSSFGHLLNTKQCLKAYYCNLTEKTFKILLRKSIKSSLNTLDKFISLVEMRLDVILFRAAFVSSLYKARQLINHGVILVNSKPVFNMNKKIAQYDIIEFRCKEKQFYDQVLSDLKFNINTRSFSSHLEIDYRTMRILVLWEPKFSNVYYPIKADYSTFYRLYK</sequence>
<keyword evidence="4 8" id="KW-0689">Ribosomal protein</keyword>
<accession>A0A2P1G8A2</accession>
<geneLocation type="mitochondrion" evidence="8"/>
<dbReference type="CDD" id="cd00165">
    <property type="entry name" value="S4"/>
    <property type="match status" value="1"/>
</dbReference>
<dbReference type="GO" id="GO:0015935">
    <property type="term" value="C:small ribosomal subunit"/>
    <property type="evidence" value="ECO:0007669"/>
    <property type="project" value="TreeGrafter"/>
</dbReference>
<dbReference type="SMART" id="SM00363">
    <property type="entry name" value="S4"/>
    <property type="match status" value="1"/>
</dbReference>
<feature type="domain" description="RNA-binding S4" evidence="7">
    <location>
        <begin position="93"/>
        <end position="149"/>
    </location>
</feature>
<dbReference type="GO" id="GO:0042274">
    <property type="term" value="P:ribosomal small subunit biogenesis"/>
    <property type="evidence" value="ECO:0007669"/>
    <property type="project" value="TreeGrafter"/>
</dbReference>
<dbReference type="Gene3D" id="1.10.1050.10">
    <property type="entry name" value="Ribosomal Protein S4 Delta 41, Chain A, domain 1"/>
    <property type="match status" value="1"/>
</dbReference>
<reference evidence="8" key="1">
    <citation type="journal article" date="2018" name="BMC Genomics">
        <title>Comparative mitochondrial genomics of cryptophyte algae: gene shuffling and dynamic mobile genetic elements.</title>
        <authorList>
            <person name="Kim J.I."/>
            <person name="Yoon H.S."/>
            <person name="Yi G."/>
            <person name="Shin W."/>
            <person name="Archibald J.M."/>
        </authorList>
    </citation>
    <scope>NUCLEOTIDE SEQUENCE</scope>
    <source>
        <strain evidence="8">CCMP705</strain>
    </source>
</reference>
<keyword evidence="5" id="KW-0687">Ribonucleoprotein</keyword>
<dbReference type="GO" id="GO:0003735">
    <property type="term" value="F:structural constituent of ribosome"/>
    <property type="evidence" value="ECO:0007669"/>
    <property type="project" value="TreeGrafter"/>
</dbReference>
<protein>
    <submittedName>
        <fullName evidence="8">Ribosomal protein S4</fullName>
    </submittedName>
</protein>
<dbReference type="InterPro" id="IPR002942">
    <property type="entry name" value="S4_RNA-bd"/>
</dbReference>
<name>A0A2P1G8A2_9CRYP</name>
<dbReference type="PROSITE" id="PS50889">
    <property type="entry name" value="S4"/>
    <property type="match status" value="1"/>
</dbReference>
<organism evidence="8">
    <name type="scientific">Proteomonas sulcata</name>
    <dbReference type="NCBI Taxonomy" id="77928"/>
    <lineage>
        <taxon>Eukaryota</taxon>
        <taxon>Cryptophyceae</taxon>
        <taxon>Pyrenomonadales</taxon>
        <taxon>Geminigeraceae</taxon>
        <taxon>Proteomonas</taxon>
    </lineage>
</organism>